<evidence type="ECO:0000313" key="4">
    <source>
        <dbReference type="Proteomes" id="UP000009168"/>
    </source>
</evidence>
<keyword evidence="4" id="KW-1185">Reference proteome</keyword>
<keyword evidence="2 3" id="KW-0812">Transmembrane</keyword>
<sequence length="102" mass="12356">MKQQIKQINQQQQKQSLIQQKNELNQERKKQKVQQKQTKQKLINKLIDKYNVLISCIINFIISYPYQIQLDCEMLRTMKLIYAYSYSLICPLFNGKLFIKIR</sequence>
<dbReference type="KEGG" id="tet:TTHERM_001042013"/>
<dbReference type="InParanoid" id="W7XCG6"/>
<organism evidence="3 4">
    <name type="scientific">Tetrahymena thermophila (strain SB210)</name>
    <dbReference type="NCBI Taxonomy" id="312017"/>
    <lineage>
        <taxon>Eukaryota</taxon>
        <taxon>Sar</taxon>
        <taxon>Alveolata</taxon>
        <taxon>Ciliophora</taxon>
        <taxon>Intramacronucleata</taxon>
        <taxon>Oligohymenophorea</taxon>
        <taxon>Hymenostomatida</taxon>
        <taxon>Tetrahymenina</taxon>
        <taxon>Tetrahymenidae</taxon>
        <taxon>Tetrahymena</taxon>
    </lineage>
</organism>
<keyword evidence="2" id="KW-0472">Membrane</keyword>
<proteinExistence type="predicted"/>
<accession>W7XCG6</accession>
<keyword evidence="2" id="KW-1133">Transmembrane helix</keyword>
<gene>
    <name evidence="3" type="ORF">TTHERM_001042013</name>
</gene>
<feature type="coiled-coil region" evidence="1">
    <location>
        <begin position="7"/>
        <end position="41"/>
    </location>
</feature>
<keyword evidence="1" id="KW-0175">Coiled coil</keyword>
<dbReference type="Proteomes" id="UP000009168">
    <property type="component" value="Unassembled WGS sequence"/>
</dbReference>
<name>W7XCG6_TETTS</name>
<feature type="transmembrane region" description="Helical" evidence="2">
    <location>
        <begin position="50"/>
        <end position="68"/>
    </location>
</feature>
<dbReference type="EMBL" id="GG662331">
    <property type="protein sequence ID" value="EWS71456.1"/>
    <property type="molecule type" value="Genomic_DNA"/>
</dbReference>
<protein>
    <submittedName>
        <fullName evidence="3">Transmembrane protein, putative</fullName>
    </submittedName>
</protein>
<evidence type="ECO:0000313" key="3">
    <source>
        <dbReference type="EMBL" id="EWS71456.1"/>
    </source>
</evidence>
<dbReference type="RefSeq" id="XP_012656022.1">
    <property type="nucleotide sequence ID" value="XM_012800568.1"/>
</dbReference>
<feature type="transmembrane region" description="Helical" evidence="2">
    <location>
        <begin position="80"/>
        <end position="99"/>
    </location>
</feature>
<dbReference type="AlphaFoldDB" id="W7XCG6"/>
<reference evidence="4" key="1">
    <citation type="journal article" date="2006" name="PLoS Biol.">
        <title>Macronuclear genome sequence of the ciliate Tetrahymena thermophila, a model eukaryote.</title>
        <authorList>
            <person name="Eisen J.A."/>
            <person name="Coyne R.S."/>
            <person name="Wu M."/>
            <person name="Wu D."/>
            <person name="Thiagarajan M."/>
            <person name="Wortman J.R."/>
            <person name="Badger J.H."/>
            <person name="Ren Q."/>
            <person name="Amedeo P."/>
            <person name="Jones K.M."/>
            <person name="Tallon L.J."/>
            <person name="Delcher A.L."/>
            <person name="Salzberg S.L."/>
            <person name="Silva J.C."/>
            <person name="Haas B.J."/>
            <person name="Majoros W.H."/>
            <person name="Farzad M."/>
            <person name="Carlton J.M."/>
            <person name="Smith R.K. Jr."/>
            <person name="Garg J."/>
            <person name="Pearlman R.E."/>
            <person name="Karrer K.M."/>
            <person name="Sun L."/>
            <person name="Manning G."/>
            <person name="Elde N.C."/>
            <person name="Turkewitz A.P."/>
            <person name="Asai D.J."/>
            <person name="Wilkes D.E."/>
            <person name="Wang Y."/>
            <person name="Cai H."/>
            <person name="Collins K."/>
            <person name="Stewart B.A."/>
            <person name="Lee S.R."/>
            <person name="Wilamowska K."/>
            <person name="Weinberg Z."/>
            <person name="Ruzzo W.L."/>
            <person name="Wloga D."/>
            <person name="Gaertig J."/>
            <person name="Frankel J."/>
            <person name="Tsao C.-C."/>
            <person name="Gorovsky M.A."/>
            <person name="Keeling P.J."/>
            <person name="Waller R.F."/>
            <person name="Patron N.J."/>
            <person name="Cherry J.M."/>
            <person name="Stover N.A."/>
            <person name="Krieger C.J."/>
            <person name="del Toro C."/>
            <person name="Ryder H.F."/>
            <person name="Williamson S.C."/>
            <person name="Barbeau R.A."/>
            <person name="Hamilton E.P."/>
            <person name="Orias E."/>
        </authorList>
    </citation>
    <scope>NUCLEOTIDE SEQUENCE [LARGE SCALE GENOMIC DNA]</scope>
    <source>
        <strain evidence="4">SB210</strain>
    </source>
</reference>
<dbReference type="GeneID" id="24441515"/>
<evidence type="ECO:0000256" key="2">
    <source>
        <dbReference type="SAM" id="Phobius"/>
    </source>
</evidence>
<evidence type="ECO:0000256" key="1">
    <source>
        <dbReference type="SAM" id="Coils"/>
    </source>
</evidence>